<evidence type="ECO:0000313" key="6">
    <source>
        <dbReference type="EMBL" id="AOF40219.1"/>
    </source>
</evidence>
<keyword evidence="3" id="KW-0732">Signal</keyword>
<dbReference type="PANTHER" id="PTHR23259">
    <property type="entry name" value="RIDDLE"/>
    <property type="match status" value="1"/>
</dbReference>
<dbReference type="InterPro" id="IPR002919">
    <property type="entry name" value="TIL_dom"/>
</dbReference>
<feature type="signal peptide" evidence="3">
    <location>
        <begin position="1"/>
        <end position="24"/>
    </location>
</feature>
<keyword evidence="1" id="KW-0646">Protease inhibitor</keyword>
<dbReference type="CDD" id="cd19941">
    <property type="entry name" value="TIL"/>
    <property type="match status" value="1"/>
</dbReference>
<dbReference type="InterPro" id="IPR051368">
    <property type="entry name" value="SerProtInhib-TIL_Domain"/>
</dbReference>
<dbReference type="PANTHER" id="PTHR23259:SF70">
    <property type="entry name" value="ACCESSORY GLAND PROTEIN ACP62F-RELATED"/>
    <property type="match status" value="1"/>
</dbReference>
<dbReference type="EMBL" id="KU643126">
    <property type="protein sequence ID" value="AOF40218.1"/>
    <property type="molecule type" value="mRNA"/>
</dbReference>
<sequence>MKISIFLFAFIYFSFSTTWIPGSAQMTCRISGEVFTWCGTTCPLTCENFRNPPKHCPQGCFVGCMCKRGLVRHRNGRCVRPPRCYY</sequence>
<dbReference type="AlphaFoldDB" id="A0A1B3IJ61"/>
<feature type="domain" description="TIL" evidence="4">
    <location>
        <begin position="32"/>
        <end position="84"/>
    </location>
</feature>
<dbReference type="Gene3D" id="2.10.25.10">
    <property type="entry name" value="Laminin"/>
    <property type="match status" value="1"/>
</dbReference>
<dbReference type="EMBL" id="KU643127">
    <property type="protein sequence ID" value="AOF40219.1"/>
    <property type="molecule type" value="mRNA"/>
</dbReference>
<evidence type="ECO:0000256" key="3">
    <source>
        <dbReference type="SAM" id="SignalP"/>
    </source>
</evidence>
<keyword evidence="2" id="KW-1015">Disulfide bond</keyword>
<proteinExistence type="evidence at transcript level"/>
<evidence type="ECO:0000259" key="4">
    <source>
        <dbReference type="Pfam" id="PF01826"/>
    </source>
</evidence>
<evidence type="ECO:0000256" key="2">
    <source>
        <dbReference type="ARBA" id="ARBA00023157"/>
    </source>
</evidence>
<protein>
    <submittedName>
        <fullName evidence="5">Venom peptide HtPi2</fullName>
    </submittedName>
    <submittedName>
        <fullName evidence="6">Venom peptide HtPi3</fullName>
    </submittedName>
</protein>
<organism evidence="6">
    <name type="scientific">Hadogenes troglodytes</name>
    <dbReference type="NCBI Taxonomy" id="1577150"/>
    <lineage>
        <taxon>Eukaryota</taxon>
        <taxon>Metazoa</taxon>
        <taxon>Ecdysozoa</taxon>
        <taxon>Arthropoda</taxon>
        <taxon>Chelicerata</taxon>
        <taxon>Arachnida</taxon>
        <taxon>Scorpiones</taxon>
        <taxon>Iurida</taxon>
        <taxon>Scorpionoidea</taxon>
        <taxon>Hemiscorpiidae</taxon>
        <taxon>Hadogenes</taxon>
    </lineage>
</organism>
<evidence type="ECO:0000256" key="1">
    <source>
        <dbReference type="ARBA" id="ARBA00022690"/>
    </source>
</evidence>
<feature type="chain" id="PRO_5008548560" evidence="3">
    <location>
        <begin position="25"/>
        <end position="86"/>
    </location>
</feature>
<evidence type="ECO:0000313" key="5">
    <source>
        <dbReference type="EMBL" id="AOF40218.1"/>
    </source>
</evidence>
<dbReference type="GO" id="GO:0030414">
    <property type="term" value="F:peptidase inhibitor activity"/>
    <property type="evidence" value="ECO:0007669"/>
    <property type="project" value="UniProtKB-KW"/>
</dbReference>
<accession>A0A1B3IJ61</accession>
<name>A0A1B3IJ61_9SCOR</name>
<dbReference type="InterPro" id="IPR036084">
    <property type="entry name" value="Ser_inhib-like_sf"/>
</dbReference>
<dbReference type="SUPFAM" id="SSF57567">
    <property type="entry name" value="Serine protease inhibitors"/>
    <property type="match status" value="1"/>
</dbReference>
<reference evidence="6" key="1">
    <citation type="journal article" date="2016" name="J. Proteomics">
        <title>Transcriptomic analysis of the venom glands from the scorpion Hadogenes troglodytes revealed unique and extremely high diversity of the venom peptides.</title>
        <authorList>
            <person name="Zhong J."/>
            <person name="Zeng X.C."/>
            <person name="Zeng X."/>
            <person name="Nie Y."/>
            <person name="Zhang L."/>
            <person name="Wu S."/>
            <person name="Bao A."/>
        </authorList>
    </citation>
    <scope>NUCLEOTIDE SEQUENCE</scope>
</reference>
<dbReference type="Pfam" id="PF01826">
    <property type="entry name" value="TIL"/>
    <property type="match status" value="1"/>
</dbReference>